<evidence type="ECO:0000313" key="1">
    <source>
        <dbReference type="EMBL" id="CAB4602706.1"/>
    </source>
</evidence>
<dbReference type="EMBL" id="CAEZUL010000093">
    <property type="protein sequence ID" value="CAB4602706.1"/>
    <property type="molecule type" value="Genomic_DNA"/>
</dbReference>
<accession>A0A6J6GNB1</accession>
<organism evidence="1">
    <name type="scientific">freshwater metagenome</name>
    <dbReference type="NCBI Taxonomy" id="449393"/>
    <lineage>
        <taxon>unclassified sequences</taxon>
        <taxon>metagenomes</taxon>
        <taxon>ecological metagenomes</taxon>
    </lineage>
</organism>
<gene>
    <name evidence="1" type="ORF">UFOPK1808_00881</name>
</gene>
<dbReference type="AlphaFoldDB" id="A0A6J6GNB1"/>
<proteinExistence type="predicted"/>
<reference evidence="1" key="1">
    <citation type="submission" date="2020-05" db="EMBL/GenBank/DDBJ databases">
        <authorList>
            <person name="Chiriac C."/>
            <person name="Salcher M."/>
            <person name="Ghai R."/>
            <person name="Kavagutti S V."/>
        </authorList>
    </citation>
    <scope>NUCLEOTIDE SEQUENCE</scope>
</reference>
<protein>
    <submittedName>
        <fullName evidence="1">Unannotated protein</fullName>
    </submittedName>
</protein>
<name>A0A6J6GNB1_9ZZZZ</name>
<sequence length="158" mass="17432">MSNIEHFIQQANERLVSYPRCSHEQACVYASEDIVENELGSQIVLSKDLEPWLQQVCTREDIDTPHIIVARVAKTSLASALTDINAICIRGKNTSVATVLHEIAHIVVGIDSHGVLFRDELVRLCRAHISVEYAAMLHGVYSGLGLTMSPWPASAAQR</sequence>